<comment type="similarity">
    <text evidence="2">Belongs to the LemA family.</text>
</comment>
<name>A0A7X1B058_9BACT</name>
<sequence length="191" mass="21885">MNAPSILPWIIVAVVILLPGIWLLAQYNGLVSLRNHIREAWSNIDTELKRRYELIPNLVETVKGYAAHEKEVLERVTLARERCLQTSGQGSAGQQAPAEQEMSRQVTHLLARAEDYPELKADQNFLQLQRELVITEDRIQAARRFFNGNVREYRNKCEQFPSSLVAGAFGFQPEEYFDVDPSVREVPTTQF</sequence>
<evidence type="ECO:0000256" key="2">
    <source>
        <dbReference type="ARBA" id="ARBA00008854"/>
    </source>
</evidence>
<keyword evidence="8" id="KW-1185">Reference proteome</keyword>
<gene>
    <name evidence="7" type="ORF">H5P30_10100</name>
</gene>
<protein>
    <submittedName>
        <fullName evidence="7">LemA family protein</fullName>
    </submittedName>
</protein>
<keyword evidence="4 6" id="KW-1133">Transmembrane helix</keyword>
<keyword evidence="5 6" id="KW-0472">Membrane</keyword>
<dbReference type="AlphaFoldDB" id="A0A7X1B058"/>
<dbReference type="EMBL" id="JACHVA010000082">
    <property type="protein sequence ID" value="MBC2602128.1"/>
    <property type="molecule type" value="Genomic_DNA"/>
</dbReference>
<reference evidence="7 8" key="1">
    <citation type="submission" date="2020-07" db="EMBL/GenBank/DDBJ databases">
        <authorList>
            <person name="Feng X."/>
        </authorList>
    </citation>
    <scope>NUCLEOTIDE SEQUENCE [LARGE SCALE GENOMIC DNA]</scope>
    <source>
        <strain evidence="7 8">JCM14086</strain>
    </source>
</reference>
<dbReference type="Proteomes" id="UP000525652">
    <property type="component" value="Unassembled WGS sequence"/>
</dbReference>
<dbReference type="Gene3D" id="1.20.1440.20">
    <property type="entry name" value="LemA-like domain"/>
    <property type="match status" value="1"/>
</dbReference>
<keyword evidence="3 6" id="KW-0812">Transmembrane</keyword>
<dbReference type="InterPro" id="IPR007156">
    <property type="entry name" value="MamQ_LemA"/>
</dbReference>
<evidence type="ECO:0000256" key="4">
    <source>
        <dbReference type="ARBA" id="ARBA00022989"/>
    </source>
</evidence>
<dbReference type="Pfam" id="PF04011">
    <property type="entry name" value="LemA"/>
    <property type="match status" value="1"/>
</dbReference>
<dbReference type="SUPFAM" id="SSF140478">
    <property type="entry name" value="LemA-like"/>
    <property type="match status" value="1"/>
</dbReference>
<proteinExistence type="inferred from homology"/>
<evidence type="ECO:0000313" key="7">
    <source>
        <dbReference type="EMBL" id="MBC2602128.1"/>
    </source>
</evidence>
<dbReference type="PANTHER" id="PTHR34478">
    <property type="entry name" value="PROTEIN LEMA"/>
    <property type="match status" value="1"/>
</dbReference>
<evidence type="ECO:0000256" key="6">
    <source>
        <dbReference type="SAM" id="Phobius"/>
    </source>
</evidence>
<feature type="transmembrane region" description="Helical" evidence="6">
    <location>
        <begin position="6"/>
        <end position="25"/>
    </location>
</feature>
<dbReference type="GO" id="GO:0016020">
    <property type="term" value="C:membrane"/>
    <property type="evidence" value="ECO:0007669"/>
    <property type="project" value="UniProtKB-SubCell"/>
</dbReference>
<evidence type="ECO:0000313" key="8">
    <source>
        <dbReference type="Proteomes" id="UP000525652"/>
    </source>
</evidence>
<evidence type="ECO:0000256" key="5">
    <source>
        <dbReference type="ARBA" id="ARBA00023136"/>
    </source>
</evidence>
<organism evidence="7 8">
    <name type="scientific">Puniceicoccus vermicola</name>
    <dbReference type="NCBI Taxonomy" id="388746"/>
    <lineage>
        <taxon>Bacteria</taxon>
        <taxon>Pseudomonadati</taxon>
        <taxon>Verrucomicrobiota</taxon>
        <taxon>Opitutia</taxon>
        <taxon>Puniceicoccales</taxon>
        <taxon>Puniceicoccaceae</taxon>
        <taxon>Puniceicoccus</taxon>
    </lineage>
</organism>
<dbReference type="InterPro" id="IPR023353">
    <property type="entry name" value="LemA-like_dom_sf"/>
</dbReference>
<evidence type="ECO:0000256" key="1">
    <source>
        <dbReference type="ARBA" id="ARBA00004167"/>
    </source>
</evidence>
<dbReference type="PANTHER" id="PTHR34478:SF1">
    <property type="entry name" value="PROTEIN LEMA"/>
    <property type="match status" value="1"/>
</dbReference>
<dbReference type="RefSeq" id="WP_185692827.1">
    <property type="nucleotide sequence ID" value="NZ_JACHVA010000082.1"/>
</dbReference>
<comment type="subcellular location">
    <subcellularLocation>
        <location evidence="1">Membrane</location>
        <topology evidence="1">Single-pass membrane protein</topology>
    </subcellularLocation>
</comment>
<comment type="caution">
    <text evidence="7">The sequence shown here is derived from an EMBL/GenBank/DDBJ whole genome shotgun (WGS) entry which is preliminary data.</text>
</comment>
<evidence type="ECO:0000256" key="3">
    <source>
        <dbReference type="ARBA" id="ARBA00022692"/>
    </source>
</evidence>
<accession>A0A7X1B058</accession>